<dbReference type="EMBL" id="BAAAQN010000106">
    <property type="protein sequence ID" value="GAA2065958.1"/>
    <property type="molecule type" value="Genomic_DNA"/>
</dbReference>
<proteinExistence type="predicted"/>
<comment type="caution">
    <text evidence="5">The sequence shown here is derived from an EMBL/GenBank/DDBJ whole genome shotgun (WGS) entry which is preliminary data.</text>
</comment>
<dbReference type="PANTHER" id="PTHR45947:SF3">
    <property type="entry name" value="SULFOQUINOVOSYL TRANSFERASE SQD2"/>
    <property type="match status" value="1"/>
</dbReference>
<organism evidence="5 6">
    <name type="scientific">Catenulispora yoronensis</name>
    <dbReference type="NCBI Taxonomy" id="450799"/>
    <lineage>
        <taxon>Bacteria</taxon>
        <taxon>Bacillati</taxon>
        <taxon>Actinomycetota</taxon>
        <taxon>Actinomycetes</taxon>
        <taxon>Catenulisporales</taxon>
        <taxon>Catenulisporaceae</taxon>
        <taxon>Catenulispora</taxon>
    </lineage>
</organism>
<protein>
    <submittedName>
        <fullName evidence="5">Glycosyltransferase family 4 protein</fullName>
    </submittedName>
</protein>
<evidence type="ECO:0000256" key="1">
    <source>
        <dbReference type="ARBA" id="ARBA00022676"/>
    </source>
</evidence>
<feature type="domain" description="Glycosyltransferase subfamily 4-like N-terminal" evidence="4">
    <location>
        <begin position="32"/>
        <end position="209"/>
    </location>
</feature>
<gene>
    <name evidence="5" type="ORF">GCM10009839_92070</name>
</gene>
<dbReference type="InterPro" id="IPR001296">
    <property type="entry name" value="Glyco_trans_1"/>
</dbReference>
<evidence type="ECO:0000313" key="6">
    <source>
        <dbReference type="Proteomes" id="UP001500751"/>
    </source>
</evidence>
<sequence length="445" mass="46886">MTATTTAATATTTAFRKRKILMLSWEYPPVMVGGLGRHVHALATTLARAGHDVTVATRHAPGAPLDEVVDGVRVVRAPADPPVIPLDTEHLLAWAVAFNHTLTRTALHAARGEGFELVHAHDWLVTHAAVTVKDYLGIPLVATVHATEAGRHQGWLPGDLNRGIHSIECWLAQEAARVLVCSQYMRREVSVLLGAPESKIDAVPNGVDMPRWRAEPKQIGLARAKYAGDGPLVGFAGRLVHEKGVQHLLHALPELRRAHPGLRAVICGDGPNRGELEDLARRLGLEHAVSFGGFVGSALSATMAATDAMVVPSLYEPFGMVALEAAAAGAPLAVSATGGLAEIVEPGVTGMTFPARDEGALARSVSALLEDRPGARRMVVTAKAMVRRRYGWRTVGEQTVAAYGAAVDGVVGGVGPVGLEELWLGRQQPIAIPEGNLLASAGLAA</sequence>
<accession>A0ABP5H6C7</accession>
<dbReference type="Proteomes" id="UP001500751">
    <property type="component" value="Unassembled WGS sequence"/>
</dbReference>
<dbReference type="SUPFAM" id="SSF53756">
    <property type="entry name" value="UDP-Glycosyltransferase/glycogen phosphorylase"/>
    <property type="match status" value="1"/>
</dbReference>
<evidence type="ECO:0000259" key="4">
    <source>
        <dbReference type="Pfam" id="PF13439"/>
    </source>
</evidence>
<dbReference type="PANTHER" id="PTHR45947">
    <property type="entry name" value="SULFOQUINOVOSYL TRANSFERASE SQD2"/>
    <property type="match status" value="1"/>
</dbReference>
<name>A0ABP5H6C7_9ACTN</name>
<keyword evidence="1" id="KW-0328">Glycosyltransferase</keyword>
<keyword evidence="6" id="KW-1185">Reference proteome</keyword>
<keyword evidence="2" id="KW-0808">Transferase</keyword>
<dbReference type="InterPro" id="IPR028098">
    <property type="entry name" value="Glyco_trans_4-like_N"/>
</dbReference>
<dbReference type="InterPro" id="IPR050194">
    <property type="entry name" value="Glycosyltransferase_grp1"/>
</dbReference>
<dbReference type="RefSeq" id="WP_344672100.1">
    <property type="nucleotide sequence ID" value="NZ_BAAAQN010000106.1"/>
</dbReference>
<dbReference type="CDD" id="cd03801">
    <property type="entry name" value="GT4_PimA-like"/>
    <property type="match status" value="1"/>
</dbReference>
<dbReference type="Gene3D" id="3.40.50.2000">
    <property type="entry name" value="Glycogen Phosphorylase B"/>
    <property type="match status" value="2"/>
</dbReference>
<feature type="domain" description="Glycosyl transferase family 1" evidence="3">
    <location>
        <begin position="228"/>
        <end position="383"/>
    </location>
</feature>
<dbReference type="Pfam" id="PF13439">
    <property type="entry name" value="Glyco_transf_4"/>
    <property type="match status" value="1"/>
</dbReference>
<dbReference type="Pfam" id="PF00534">
    <property type="entry name" value="Glycos_transf_1"/>
    <property type="match status" value="1"/>
</dbReference>
<evidence type="ECO:0000313" key="5">
    <source>
        <dbReference type="EMBL" id="GAA2065958.1"/>
    </source>
</evidence>
<evidence type="ECO:0000256" key="2">
    <source>
        <dbReference type="ARBA" id="ARBA00022679"/>
    </source>
</evidence>
<reference evidence="6" key="1">
    <citation type="journal article" date="2019" name="Int. J. Syst. Evol. Microbiol.">
        <title>The Global Catalogue of Microorganisms (GCM) 10K type strain sequencing project: providing services to taxonomists for standard genome sequencing and annotation.</title>
        <authorList>
            <consortium name="The Broad Institute Genomics Platform"/>
            <consortium name="The Broad Institute Genome Sequencing Center for Infectious Disease"/>
            <person name="Wu L."/>
            <person name="Ma J."/>
        </authorList>
    </citation>
    <scope>NUCLEOTIDE SEQUENCE [LARGE SCALE GENOMIC DNA]</scope>
    <source>
        <strain evidence="6">JCM 16014</strain>
    </source>
</reference>
<evidence type="ECO:0000259" key="3">
    <source>
        <dbReference type="Pfam" id="PF00534"/>
    </source>
</evidence>